<dbReference type="InterPro" id="IPR036691">
    <property type="entry name" value="Endo/exonu/phosph_ase_sf"/>
</dbReference>
<name>A0ABR1CUD7_NECAM</name>
<accession>A0ABR1CUD7</accession>
<reference evidence="1 2" key="1">
    <citation type="submission" date="2023-08" db="EMBL/GenBank/DDBJ databases">
        <title>A Necator americanus chromosomal reference genome.</title>
        <authorList>
            <person name="Ilik V."/>
            <person name="Petrzelkova K.J."/>
            <person name="Pardy F."/>
            <person name="Fuh T."/>
            <person name="Niatou-Singa F.S."/>
            <person name="Gouil Q."/>
            <person name="Baker L."/>
            <person name="Ritchie M.E."/>
            <person name="Jex A.R."/>
            <person name="Gazzola D."/>
            <person name="Li H."/>
            <person name="Toshio Fujiwara R."/>
            <person name="Zhan B."/>
            <person name="Aroian R.V."/>
            <person name="Pafco B."/>
            <person name="Schwarz E.M."/>
        </authorList>
    </citation>
    <scope>NUCLEOTIDE SEQUENCE [LARGE SCALE GENOMIC DNA]</scope>
    <source>
        <strain evidence="1 2">Aroian</strain>
        <tissue evidence="1">Whole animal</tissue>
    </source>
</reference>
<evidence type="ECO:0000313" key="1">
    <source>
        <dbReference type="EMBL" id="KAK6741755.1"/>
    </source>
</evidence>
<proteinExistence type="predicted"/>
<keyword evidence="2" id="KW-1185">Reference proteome</keyword>
<gene>
    <name evidence="1" type="primary">Necator_chrIII.g10319</name>
    <name evidence="1" type="ORF">RB195_009554</name>
</gene>
<evidence type="ECO:0000313" key="2">
    <source>
        <dbReference type="Proteomes" id="UP001303046"/>
    </source>
</evidence>
<dbReference type="SUPFAM" id="SSF56219">
    <property type="entry name" value="DNase I-like"/>
    <property type="match status" value="1"/>
</dbReference>
<dbReference type="Proteomes" id="UP001303046">
    <property type="component" value="Unassembled WGS sequence"/>
</dbReference>
<comment type="caution">
    <text evidence="1">The sequence shown here is derived from an EMBL/GenBank/DDBJ whole genome shotgun (WGS) entry which is preliminary data.</text>
</comment>
<dbReference type="EMBL" id="JAVFWL010000003">
    <property type="protein sequence ID" value="KAK6741755.1"/>
    <property type="molecule type" value="Genomic_DNA"/>
</dbReference>
<sequence>MRRWDLNSNPMCQENGIIQRSARQTTVTVRATCANRRVKRNHRRHLLTWQGSTLSMPEEQCKRKMRTLKFQLDYVLARNIHQSDIRKSRAIWDVAFDSDHRPVLLSFKILFHK</sequence>
<organism evidence="1 2">
    <name type="scientific">Necator americanus</name>
    <name type="common">Human hookworm</name>
    <dbReference type="NCBI Taxonomy" id="51031"/>
    <lineage>
        <taxon>Eukaryota</taxon>
        <taxon>Metazoa</taxon>
        <taxon>Ecdysozoa</taxon>
        <taxon>Nematoda</taxon>
        <taxon>Chromadorea</taxon>
        <taxon>Rhabditida</taxon>
        <taxon>Rhabditina</taxon>
        <taxon>Rhabditomorpha</taxon>
        <taxon>Strongyloidea</taxon>
        <taxon>Ancylostomatidae</taxon>
        <taxon>Bunostominae</taxon>
        <taxon>Necator</taxon>
    </lineage>
</organism>
<evidence type="ECO:0008006" key="3">
    <source>
        <dbReference type="Google" id="ProtNLM"/>
    </source>
</evidence>
<protein>
    <recommendedName>
        <fullName evidence="3">Endonuclease/exonuclease/phosphatase domain-containing protein</fullName>
    </recommendedName>
</protein>